<keyword evidence="3" id="KW-1185">Reference proteome</keyword>
<protein>
    <submittedName>
        <fullName evidence="2">DUF3616 domain-containing protein</fullName>
    </submittedName>
</protein>
<evidence type="ECO:0000313" key="2">
    <source>
        <dbReference type="EMBL" id="QZO00407.1"/>
    </source>
</evidence>
<proteinExistence type="predicted"/>
<sequence length="431" mass="46726">MTKAKHEDAEGDARSPREIAAAMREVEGGLSVTDAARSLGLVKSEYQRLAAAHAERRKAKLVTQLPLVFHEPDPDAEKAIREDVSAIAAIAEGESLFIGADEGAALERLTARRDAAGRVVGYGGHKRFDLHDFFDFPNGRDEEADVEGLAIADGFLWVVGSHSLKRKKPKAGDDPEKALETLTRVVREANRFLLCRIPLVAGDHPGAPKLAASGPAVDGSGRTRRAGALRMDKDGSVLSRRLARDPHLGPFMSIPSKDNGLDVEGMAVSGDRVFLGLRGPVLRGWATILELRFRAKKKTGRLKLRRQDDGDLIRRHFLDLDGLGVRSLLIDGEDLVVLAGPTMDLDGPVRLYRWRGGLNAQDSTVAPRADVERILDLPFGEGDDHAEGATLMPLSPGDPIRLVVAYDTPAHARLVRSGGVLADVFEAPERF</sequence>
<dbReference type="RefSeq" id="WP_261403604.1">
    <property type="nucleotide sequence ID" value="NZ_CP081869.1"/>
</dbReference>
<gene>
    <name evidence="2" type="ORF">K6K41_01160</name>
</gene>
<evidence type="ECO:0000259" key="1">
    <source>
        <dbReference type="Pfam" id="PF12275"/>
    </source>
</evidence>
<dbReference type="InterPro" id="IPR022060">
    <property type="entry name" value="DUF3616"/>
</dbReference>
<dbReference type="AlphaFoldDB" id="A0A9E6ULD2"/>
<evidence type="ECO:0000313" key="3">
    <source>
        <dbReference type="Proteomes" id="UP000825701"/>
    </source>
</evidence>
<accession>A0A9E6ULD2</accession>
<dbReference type="KEGG" id="cmet:K6K41_01160"/>
<dbReference type="Proteomes" id="UP000825701">
    <property type="component" value="Chromosome"/>
</dbReference>
<name>A0A9E6ULD2_9HYPH</name>
<organism evidence="2 3">
    <name type="scientific">Chenggangzhangella methanolivorans</name>
    <dbReference type="NCBI Taxonomy" id="1437009"/>
    <lineage>
        <taxon>Bacteria</taxon>
        <taxon>Pseudomonadati</taxon>
        <taxon>Pseudomonadota</taxon>
        <taxon>Alphaproteobacteria</taxon>
        <taxon>Hyphomicrobiales</taxon>
        <taxon>Methylopilaceae</taxon>
        <taxon>Chenggangzhangella</taxon>
    </lineage>
</organism>
<dbReference type="EMBL" id="CP081869">
    <property type="protein sequence ID" value="QZO00407.1"/>
    <property type="molecule type" value="Genomic_DNA"/>
</dbReference>
<feature type="domain" description="DUF3616" evidence="1">
    <location>
        <begin position="84"/>
        <end position="423"/>
    </location>
</feature>
<dbReference type="Pfam" id="PF12275">
    <property type="entry name" value="DUF3616"/>
    <property type="match status" value="1"/>
</dbReference>
<reference evidence="2" key="1">
    <citation type="submission" date="2021-08" db="EMBL/GenBank/DDBJ databases">
        <authorList>
            <person name="Zhang H."/>
            <person name="Xu M."/>
            <person name="Yu Z."/>
            <person name="Yang L."/>
            <person name="Cai Y."/>
        </authorList>
    </citation>
    <scope>NUCLEOTIDE SEQUENCE</scope>
    <source>
        <strain evidence="2">CHL1</strain>
    </source>
</reference>